<organism evidence="1 2">
    <name type="scientific">Lolium multiflorum</name>
    <name type="common">Italian ryegrass</name>
    <name type="synonym">Lolium perenne subsp. multiflorum</name>
    <dbReference type="NCBI Taxonomy" id="4521"/>
    <lineage>
        <taxon>Eukaryota</taxon>
        <taxon>Viridiplantae</taxon>
        <taxon>Streptophyta</taxon>
        <taxon>Embryophyta</taxon>
        <taxon>Tracheophyta</taxon>
        <taxon>Spermatophyta</taxon>
        <taxon>Magnoliopsida</taxon>
        <taxon>Liliopsida</taxon>
        <taxon>Poales</taxon>
        <taxon>Poaceae</taxon>
        <taxon>BOP clade</taxon>
        <taxon>Pooideae</taxon>
        <taxon>Poodae</taxon>
        <taxon>Poeae</taxon>
        <taxon>Poeae Chloroplast Group 2 (Poeae type)</taxon>
        <taxon>Loliodinae</taxon>
        <taxon>Loliinae</taxon>
        <taxon>Lolium</taxon>
    </lineage>
</organism>
<sequence>MLPAPCRPLLHRCSQQAAAVDTVGAASRRRRHRPLCVPSGPMRASAVAQQRRADAVGRMPPLAHRELMLELAGEAEAALGARLLPSEVPADVAEFRNAAGNALGSVDVRRGVPGSSVDFTLEAWFHRQLPGGGAIDISSLIFVLNGATDAPHFLMEFIQGGPTSLVILLDLLPRKDLPLHPEYITKYYEATGVDAHRRSIERLPQVRPYVSPLLLVRSLWSPTAVVVDVQCGEGREAALEEIVQGQLATSAKEVLGVWLEHSAAAVEMSDAERESMVARDKMISATELELNLSANLPRMFDADISARVVAEIRKAFLGH</sequence>
<proteinExistence type="predicted"/>
<dbReference type="InterPro" id="IPR009439">
    <property type="entry name" value="RCC_reductase"/>
</dbReference>
<dbReference type="AlphaFoldDB" id="A0AAD8QN23"/>
<keyword evidence="2" id="KW-1185">Reference proteome</keyword>
<dbReference type="EMBL" id="JAUUTY010000007">
    <property type="protein sequence ID" value="KAK1605452.1"/>
    <property type="molecule type" value="Genomic_DNA"/>
</dbReference>
<dbReference type="Gene3D" id="3.40.1500.20">
    <property type="match status" value="1"/>
</dbReference>
<dbReference type="Pfam" id="PF06405">
    <property type="entry name" value="RCC_reductase"/>
    <property type="match status" value="1"/>
</dbReference>
<protein>
    <recommendedName>
        <fullName evidence="3">Red chlorophyll catabolite reductase</fullName>
    </recommendedName>
</protein>
<evidence type="ECO:0000313" key="1">
    <source>
        <dbReference type="EMBL" id="KAK1605452.1"/>
    </source>
</evidence>
<evidence type="ECO:0008006" key="3">
    <source>
        <dbReference type="Google" id="ProtNLM"/>
    </source>
</evidence>
<name>A0AAD8QN23_LOLMU</name>
<gene>
    <name evidence="1" type="ORF">QYE76_029125</name>
</gene>
<dbReference type="GO" id="GO:0015996">
    <property type="term" value="P:chlorophyll catabolic process"/>
    <property type="evidence" value="ECO:0007669"/>
    <property type="project" value="TreeGrafter"/>
</dbReference>
<dbReference type="PANTHER" id="PTHR34685:SF1">
    <property type="entry name" value="OS10G0389300 PROTEIN"/>
    <property type="match status" value="1"/>
</dbReference>
<dbReference type="PANTHER" id="PTHR34685">
    <property type="entry name" value="RED CHLOROPHYLL CATABOLITE REDUCTASE, CHLOROPLASTIC"/>
    <property type="match status" value="1"/>
</dbReference>
<evidence type="ECO:0000313" key="2">
    <source>
        <dbReference type="Proteomes" id="UP001231189"/>
    </source>
</evidence>
<dbReference type="GO" id="GO:0051743">
    <property type="term" value="F:red chlorophyll catabolite reductase activity"/>
    <property type="evidence" value="ECO:0007669"/>
    <property type="project" value="InterPro"/>
</dbReference>
<comment type="caution">
    <text evidence="1">The sequence shown here is derived from an EMBL/GenBank/DDBJ whole genome shotgun (WGS) entry which is preliminary data.</text>
</comment>
<accession>A0AAD8QN23</accession>
<dbReference type="Proteomes" id="UP001231189">
    <property type="component" value="Unassembled WGS sequence"/>
</dbReference>
<dbReference type="GO" id="GO:0009507">
    <property type="term" value="C:chloroplast"/>
    <property type="evidence" value="ECO:0007669"/>
    <property type="project" value="TreeGrafter"/>
</dbReference>
<reference evidence="1" key="1">
    <citation type="submission" date="2023-07" db="EMBL/GenBank/DDBJ databases">
        <title>A chromosome-level genome assembly of Lolium multiflorum.</title>
        <authorList>
            <person name="Chen Y."/>
            <person name="Copetti D."/>
            <person name="Kolliker R."/>
            <person name="Studer B."/>
        </authorList>
    </citation>
    <scope>NUCLEOTIDE SEQUENCE</scope>
    <source>
        <strain evidence="1">02402/16</strain>
        <tissue evidence="1">Leaf</tissue>
    </source>
</reference>